<evidence type="ECO:0000313" key="3">
    <source>
        <dbReference type="Proteomes" id="UP001626550"/>
    </source>
</evidence>
<dbReference type="Proteomes" id="UP001626550">
    <property type="component" value="Unassembled WGS sequence"/>
</dbReference>
<evidence type="ECO:0000256" key="1">
    <source>
        <dbReference type="SAM" id="Phobius"/>
    </source>
</evidence>
<accession>A0ABD2Q958</accession>
<gene>
    <name evidence="2" type="ORF">Ciccas_006115</name>
</gene>
<protein>
    <submittedName>
        <fullName evidence="2">Uncharacterized protein</fullName>
    </submittedName>
</protein>
<dbReference type="AlphaFoldDB" id="A0ABD2Q958"/>
<organism evidence="2 3">
    <name type="scientific">Cichlidogyrus casuarinus</name>
    <dbReference type="NCBI Taxonomy" id="1844966"/>
    <lineage>
        <taxon>Eukaryota</taxon>
        <taxon>Metazoa</taxon>
        <taxon>Spiralia</taxon>
        <taxon>Lophotrochozoa</taxon>
        <taxon>Platyhelminthes</taxon>
        <taxon>Monogenea</taxon>
        <taxon>Monopisthocotylea</taxon>
        <taxon>Dactylogyridea</taxon>
        <taxon>Ancyrocephalidae</taxon>
        <taxon>Cichlidogyrus</taxon>
    </lineage>
</organism>
<name>A0ABD2Q958_9PLAT</name>
<proteinExistence type="predicted"/>
<dbReference type="EMBL" id="JBJKFK010000791">
    <property type="protein sequence ID" value="KAL3315251.1"/>
    <property type="molecule type" value="Genomic_DNA"/>
</dbReference>
<keyword evidence="1" id="KW-1133">Transmembrane helix</keyword>
<sequence>MIVTRRIKRFLCQGAVFLLLILGIYYLNHRKTDVFTPIQRNDDIIEEKPIVPLQPVVVESAPPNLIRPDPTSPVPVVYQDTQAANKLVEDPQNQLMPQLERAAVFPPAVLPSKVPPLEESNSQALGESQNK</sequence>
<keyword evidence="3" id="KW-1185">Reference proteome</keyword>
<keyword evidence="1" id="KW-0472">Membrane</keyword>
<reference evidence="2 3" key="1">
    <citation type="submission" date="2024-11" db="EMBL/GenBank/DDBJ databases">
        <title>Adaptive evolution of stress response genes in parasites aligns with host niche diversity.</title>
        <authorList>
            <person name="Hahn C."/>
            <person name="Resl P."/>
        </authorList>
    </citation>
    <scope>NUCLEOTIDE SEQUENCE [LARGE SCALE GENOMIC DNA]</scope>
    <source>
        <strain evidence="2">EGGRZ-B1_66</strain>
        <tissue evidence="2">Body</tissue>
    </source>
</reference>
<keyword evidence="1" id="KW-0812">Transmembrane</keyword>
<feature type="transmembrane region" description="Helical" evidence="1">
    <location>
        <begin position="7"/>
        <end position="27"/>
    </location>
</feature>
<comment type="caution">
    <text evidence="2">The sequence shown here is derived from an EMBL/GenBank/DDBJ whole genome shotgun (WGS) entry which is preliminary data.</text>
</comment>
<evidence type="ECO:0000313" key="2">
    <source>
        <dbReference type="EMBL" id="KAL3315251.1"/>
    </source>
</evidence>